<keyword evidence="4" id="KW-1185">Reference proteome</keyword>
<feature type="region of interest" description="Disordered" evidence="1">
    <location>
        <begin position="237"/>
        <end position="279"/>
    </location>
</feature>
<reference evidence="3 4" key="1">
    <citation type="journal article" date="2018" name="Nat. Ecol. Evol.">
        <title>Pezizomycetes genomes reveal the molecular basis of ectomycorrhizal truffle lifestyle.</title>
        <authorList>
            <person name="Murat C."/>
            <person name="Payen T."/>
            <person name="Noel B."/>
            <person name="Kuo A."/>
            <person name="Morin E."/>
            <person name="Chen J."/>
            <person name="Kohler A."/>
            <person name="Krizsan K."/>
            <person name="Balestrini R."/>
            <person name="Da Silva C."/>
            <person name="Montanini B."/>
            <person name="Hainaut M."/>
            <person name="Levati E."/>
            <person name="Barry K.W."/>
            <person name="Belfiori B."/>
            <person name="Cichocki N."/>
            <person name="Clum A."/>
            <person name="Dockter R.B."/>
            <person name="Fauchery L."/>
            <person name="Guy J."/>
            <person name="Iotti M."/>
            <person name="Le Tacon F."/>
            <person name="Lindquist E.A."/>
            <person name="Lipzen A."/>
            <person name="Malagnac F."/>
            <person name="Mello A."/>
            <person name="Molinier V."/>
            <person name="Miyauchi S."/>
            <person name="Poulain J."/>
            <person name="Riccioni C."/>
            <person name="Rubini A."/>
            <person name="Sitrit Y."/>
            <person name="Splivallo R."/>
            <person name="Traeger S."/>
            <person name="Wang M."/>
            <person name="Zifcakova L."/>
            <person name="Wipf D."/>
            <person name="Zambonelli A."/>
            <person name="Paolocci F."/>
            <person name="Nowrousian M."/>
            <person name="Ottonello S."/>
            <person name="Baldrian P."/>
            <person name="Spatafora J.W."/>
            <person name="Henrissat B."/>
            <person name="Nagy L.G."/>
            <person name="Aury J.M."/>
            <person name="Wincker P."/>
            <person name="Grigoriev I.V."/>
            <person name="Bonfante P."/>
            <person name="Martin F.M."/>
        </authorList>
    </citation>
    <scope>NUCLEOTIDE SEQUENCE [LARGE SCALE GENOMIC DNA]</scope>
    <source>
        <strain evidence="3 4">ATCC MYA-4762</strain>
    </source>
</reference>
<dbReference type="OrthoDB" id="9999821at2759"/>
<dbReference type="InterPro" id="IPR018946">
    <property type="entry name" value="PhoD-like_MPP"/>
</dbReference>
<evidence type="ECO:0000259" key="2">
    <source>
        <dbReference type="Pfam" id="PF19050"/>
    </source>
</evidence>
<dbReference type="PANTHER" id="PTHR46689">
    <property type="entry name" value="MEMBRANE PROTEIN, PUTATIVE-RELATED"/>
    <property type="match status" value="1"/>
</dbReference>
<accession>A0A3N4LYB6</accession>
<dbReference type="GO" id="GO:0016020">
    <property type="term" value="C:membrane"/>
    <property type="evidence" value="ECO:0007669"/>
    <property type="project" value="TreeGrafter"/>
</dbReference>
<dbReference type="EMBL" id="ML121530">
    <property type="protein sequence ID" value="RPB27887.1"/>
    <property type="molecule type" value="Genomic_DNA"/>
</dbReference>
<evidence type="ECO:0000313" key="3">
    <source>
        <dbReference type="EMBL" id="RPB27887.1"/>
    </source>
</evidence>
<dbReference type="InterPro" id="IPR038607">
    <property type="entry name" value="PhoD-like_sf"/>
</dbReference>
<dbReference type="AlphaFoldDB" id="A0A3N4LYB6"/>
<feature type="compositionally biased region" description="Basic and acidic residues" evidence="1">
    <location>
        <begin position="14"/>
        <end position="26"/>
    </location>
</feature>
<sequence>MLPCSDCLPHVHRPHDPGHDHGHDVPRPSTLPPPQSQQQPSAATGSSNLPLLRCGPLLRYCGTDYPDEHGESGVPMWRGSVLLVVANAGAGLEGVRHKVPEVLFTGEVVSGNRNGAWSGGIGGSRMREELDGGIGFAIEREREVEVAGEYSLLSTPPLHATHPPLLNVRSAEYSEGQIYTDEEGHRRRLVRAKPKLILEEENVFGYRYDICVALESVERRVTYLVCEVERVVYVDDKEEKEKEEKEKGKEEEEEEGKSNQDNSNEKPTPPLPTTTTPLLTSFHLPTSHSTMRLIFHSCNGFSLNTPLTTFTGPVLFRSLLPLLTSPTTSPHLLLGGGDQIYSDAIRTSGPLSHWANLTNPSKRKKYSYTPDLAQQVNSWYRENYISWYATRPFSDVSGRIPMMNMWDDHDIIDGWGSYTDHFMQCPVFLGVGSAAWRYYMVFQHHTPPEGEGEGEDESWVLSPNKGRYITQHGRSIYARLGRSIALLALDARTERTRHVICPPETYDAVFARLERELTRAAAGGEQPIKHILILLGVPIAYPRLVWLEMILRSPVVGVLKFLNKRFGVAGKLFNHFDGEVDILDDLDDHWAARVHKKERAALINRWQALARTYSVRVSILSGDVHLAAVGRFYTRVPKGLGFGEEEEEVRRLRRDWRYTPNIISSAITNMPPPGSVAALLARRNKVHRFDGECLETMCGVFGEDIDGRERIGRERLLMPRRNYCVIMMVGERKGMENGGEVSGLWVELRVESKTGDWGGGTKGYGFVVPRLVMQEERERG</sequence>
<dbReference type="PANTHER" id="PTHR46689:SF3">
    <property type="entry name" value="PHOD-LIKE PHOSPHATASE DOMAIN-CONTAINING PROTEIN"/>
    <property type="match status" value="1"/>
</dbReference>
<feature type="compositionally biased region" description="Basic and acidic residues" evidence="1">
    <location>
        <begin position="237"/>
        <end position="250"/>
    </location>
</feature>
<dbReference type="CDD" id="cd07389">
    <property type="entry name" value="MPP_PhoD"/>
    <property type="match status" value="1"/>
</dbReference>
<name>A0A3N4LYB6_9PEZI</name>
<dbReference type="InterPro" id="IPR029052">
    <property type="entry name" value="Metallo-depent_PP-like"/>
</dbReference>
<protein>
    <recommendedName>
        <fullName evidence="2">PhoD-like phosphatase domain-containing protein</fullName>
    </recommendedName>
</protein>
<proteinExistence type="predicted"/>
<gene>
    <name evidence="3" type="ORF">L211DRAFT_802552</name>
</gene>
<organism evidence="3 4">
    <name type="scientific">Terfezia boudieri ATCC MYA-4762</name>
    <dbReference type="NCBI Taxonomy" id="1051890"/>
    <lineage>
        <taxon>Eukaryota</taxon>
        <taxon>Fungi</taxon>
        <taxon>Dikarya</taxon>
        <taxon>Ascomycota</taxon>
        <taxon>Pezizomycotina</taxon>
        <taxon>Pezizomycetes</taxon>
        <taxon>Pezizales</taxon>
        <taxon>Pezizaceae</taxon>
        <taxon>Terfezia</taxon>
    </lineage>
</organism>
<dbReference type="Gene3D" id="3.60.21.70">
    <property type="entry name" value="PhoD-like phosphatase"/>
    <property type="match status" value="1"/>
</dbReference>
<dbReference type="SUPFAM" id="SSF56300">
    <property type="entry name" value="Metallo-dependent phosphatases"/>
    <property type="match status" value="1"/>
</dbReference>
<feature type="domain" description="PhoD-like phosphatase" evidence="2">
    <location>
        <begin position="289"/>
        <end position="571"/>
    </location>
</feature>
<evidence type="ECO:0000256" key="1">
    <source>
        <dbReference type="SAM" id="MobiDB-lite"/>
    </source>
</evidence>
<dbReference type="Proteomes" id="UP000267821">
    <property type="component" value="Unassembled WGS sequence"/>
</dbReference>
<dbReference type="Pfam" id="PF19050">
    <property type="entry name" value="PhoD_2"/>
    <property type="match status" value="1"/>
</dbReference>
<dbReference type="InParanoid" id="A0A3N4LYB6"/>
<evidence type="ECO:0000313" key="4">
    <source>
        <dbReference type="Proteomes" id="UP000267821"/>
    </source>
</evidence>
<dbReference type="STRING" id="1051890.A0A3N4LYB6"/>
<feature type="compositionally biased region" description="Low complexity" evidence="1">
    <location>
        <begin position="36"/>
        <end position="47"/>
    </location>
</feature>
<dbReference type="InterPro" id="IPR043904">
    <property type="entry name" value="PhoD_2-like"/>
</dbReference>
<feature type="region of interest" description="Disordered" evidence="1">
    <location>
        <begin position="13"/>
        <end position="49"/>
    </location>
</feature>